<proteinExistence type="inferred from homology"/>
<dbReference type="AlphaFoldDB" id="A0A0D8JA09"/>
<comment type="caution">
    <text evidence="5">The sequence shown here is derived from an EMBL/GenBank/DDBJ whole genome shotgun (WGS) entry which is preliminary data.</text>
</comment>
<evidence type="ECO:0000256" key="2">
    <source>
        <dbReference type="ARBA" id="ARBA00022980"/>
    </source>
</evidence>
<reference evidence="5 6" key="1">
    <citation type="submission" date="2014-09" db="EMBL/GenBank/DDBJ databases">
        <title>Draft Genome Sequence of Draconibacterium sp. JN14CK-3.</title>
        <authorList>
            <person name="Dong C."/>
            <person name="Lai Q."/>
            <person name="Shao Z."/>
        </authorList>
    </citation>
    <scope>NUCLEOTIDE SEQUENCE [LARGE SCALE GENOMIC DNA]</scope>
    <source>
        <strain evidence="5 6">JN14CK-3</strain>
    </source>
</reference>
<dbReference type="GO" id="GO:0006412">
    <property type="term" value="P:translation"/>
    <property type="evidence" value="ECO:0007669"/>
    <property type="project" value="UniProtKB-UniRule"/>
</dbReference>
<keyword evidence="2 4" id="KW-0689">Ribosomal protein</keyword>
<dbReference type="HAMAP" id="MF_01369_B">
    <property type="entry name" value="Ribosomal_uL23_B"/>
    <property type="match status" value="1"/>
</dbReference>
<dbReference type="Pfam" id="PF00276">
    <property type="entry name" value="Ribosomal_L23"/>
    <property type="match status" value="1"/>
</dbReference>
<dbReference type="GO" id="GO:1990904">
    <property type="term" value="C:ribonucleoprotein complex"/>
    <property type="evidence" value="ECO:0007669"/>
    <property type="project" value="UniProtKB-KW"/>
</dbReference>
<evidence type="ECO:0000313" key="5">
    <source>
        <dbReference type="EMBL" id="KJF42638.1"/>
    </source>
</evidence>
<protein>
    <recommendedName>
        <fullName evidence="4">Large ribosomal subunit protein uL23</fullName>
    </recommendedName>
</protein>
<dbReference type="EMBL" id="JRHC01000005">
    <property type="protein sequence ID" value="KJF42638.1"/>
    <property type="molecule type" value="Genomic_DNA"/>
</dbReference>
<dbReference type="SUPFAM" id="SSF54189">
    <property type="entry name" value="Ribosomal proteins S24e, L23 and L15e"/>
    <property type="match status" value="1"/>
</dbReference>
<dbReference type="NCBIfam" id="NF004363">
    <property type="entry name" value="PRK05738.2-4"/>
    <property type="match status" value="1"/>
</dbReference>
<organism evidence="5 6">
    <name type="scientific">Draconibacterium sediminis</name>
    <dbReference type="NCBI Taxonomy" id="1544798"/>
    <lineage>
        <taxon>Bacteria</taxon>
        <taxon>Pseudomonadati</taxon>
        <taxon>Bacteroidota</taxon>
        <taxon>Bacteroidia</taxon>
        <taxon>Marinilabiliales</taxon>
        <taxon>Prolixibacteraceae</taxon>
        <taxon>Draconibacterium</taxon>
    </lineage>
</organism>
<evidence type="ECO:0000256" key="4">
    <source>
        <dbReference type="HAMAP-Rule" id="MF_01369"/>
    </source>
</evidence>
<dbReference type="STRING" id="1544798.LH29_19060"/>
<dbReference type="OrthoDB" id="9797862at2"/>
<accession>A0A0D8JA09</accession>
<keyword evidence="4" id="KW-0699">rRNA-binding</keyword>
<sequence>MEILVKPLVTEKMTDQSERFNRYGFVVARNASKPEIKKAVEDLYNVSVENVNTMVYGGKVKSRYTKGGIITGKTAAYKKAIVTLVEGDSIDFYSNI</sequence>
<dbReference type="Proteomes" id="UP000032544">
    <property type="component" value="Unassembled WGS sequence"/>
</dbReference>
<dbReference type="Gene3D" id="3.30.70.330">
    <property type="match status" value="1"/>
</dbReference>
<dbReference type="PATRIC" id="fig|1544798.3.peg.3984"/>
<dbReference type="GO" id="GO:0019843">
    <property type="term" value="F:rRNA binding"/>
    <property type="evidence" value="ECO:0007669"/>
    <property type="project" value="UniProtKB-UniRule"/>
</dbReference>
<dbReference type="InterPro" id="IPR013025">
    <property type="entry name" value="Ribosomal_uL23-like"/>
</dbReference>
<comment type="function">
    <text evidence="4">One of the early assembly proteins it binds 23S rRNA. One of the proteins that surrounds the polypeptide exit tunnel on the outside of the ribosome. Forms the main docking site for trigger factor binding to the ribosome.</text>
</comment>
<keyword evidence="4" id="KW-0694">RNA-binding</keyword>
<evidence type="ECO:0000313" key="6">
    <source>
        <dbReference type="Proteomes" id="UP000032544"/>
    </source>
</evidence>
<comment type="similarity">
    <text evidence="1 4">Belongs to the universal ribosomal protein uL23 family.</text>
</comment>
<comment type="subunit">
    <text evidence="4">Part of the 50S ribosomal subunit. Contacts protein L29, and trigger factor when it is bound to the ribosome.</text>
</comment>
<dbReference type="GO" id="GO:0005840">
    <property type="term" value="C:ribosome"/>
    <property type="evidence" value="ECO:0007669"/>
    <property type="project" value="UniProtKB-KW"/>
</dbReference>
<keyword evidence="3 4" id="KW-0687">Ribonucleoprotein</keyword>
<evidence type="ECO:0000256" key="3">
    <source>
        <dbReference type="ARBA" id="ARBA00023274"/>
    </source>
</evidence>
<keyword evidence="6" id="KW-1185">Reference proteome</keyword>
<gene>
    <name evidence="4" type="primary">rplW</name>
    <name evidence="5" type="ORF">LH29_19060</name>
</gene>
<dbReference type="GO" id="GO:0003735">
    <property type="term" value="F:structural constituent of ribosome"/>
    <property type="evidence" value="ECO:0007669"/>
    <property type="project" value="InterPro"/>
</dbReference>
<dbReference type="RefSeq" id="WP_045032505.1">
    <property type="nucleotide sequence ID" value="NZ_CAJXKZ010000011.1"/>
</dbReference>
<evidence type="ECO:0000256" key="1">
    <source>
        <dbReference type="ARBA" id="ARBA00006700"/>
    </source>
</evidence>
<name>A0A0D8JA09_9BACT</name>
<dbReference type="InterPro" id="IPR012677">
    <property type="entry name" value="Nucleotide-bd_a/b_plait_sf"/>
</dbReference>
<dbReference type="PANTHER" id="PTHR11620">
    <property type="entry name" value="60S RIBOSOMAL PROTEIN L23A"/>
    <property type="match status" value="1"/>
</dbReference>
<dbReference type="InterPro" id="IPR012678">
    <property type="entry name" value="Ribosomal_uL23/eL15/eS24_sf"/>
</dbReference>